<feature type="signal peptide" evidence="4">
    <location>
        <begin position="1"/>
        <end position="18"/>
    </location>
</feature>
<evidence type="ECO:0000256" key="4">
    <source>
        <dbReference type="SAM" id="SignalP"/>
    </source>
</evidence>
<dbReference type="OrthoDB" id="5280547at2759"/>
<feature type="domain" description="Alginate lyase" evidence="5">
    <location>
        <begin position="69"/>
        <end position="299"/>
    </location>
</feature>
<feature type="compositionally biased region" description="Polar residues" evidence="3">
    <location>
        <begin position="396"/>
        <end position="405"/>
    </location>
</feature>
<evidence type="ECO:0000313" key="7">
    <source>
        <dbReference type="Proteomes" id="UP000277212"/>
    </source>
</evidence>
<evidence type="ECO:0000313" key="6">
    <source>
        <dbReference type="EMBL" id="RMI99745.1"/>
    </source>
</evidence>
<evidence type="ECO:0000256" key="1">
    <source>
        <dbReference type="ARBA" id="ARBA00022729"/>
    </source>
</evidence>
<proteinExistence type="predicted"/>
<evidence type="ECO:0000259" key="5">
    <source>
        <dbReference type="Pfam" id="PF05426"/>
    </source>
</evidence>
<dbReference type="Proteomes" id="UP000277212">
    <property type="component" value="Unassembled WGS sequence"/>
</dbReference>
<feature type="chain" id="PRO_5017928869" description="Alginate lyase domain-containing protein" evidence="4">
    <location>
        <begin position="19"/>
        <end position="489"/>
    </location>
</feature>
<sequence>MANPYTFLFLCFFSLTFAFTHPGLLVTESDIDRVKTKLASKQEPWVSSWNKLTSIPFSAADYEDHATAEIYRSENGEALWHDAAAAFNLALRWKITGDEQFAETASSVLVAWADKLRTLKGGGDDAYLTAGLQGYELANAAELLRDYAPFAQNGLDRVISMMNDIFLPMNVDFLNHVLGSQHNVKHFFANWELCNIASALAIGVLTDNQTAWDFAIDYFKHGEGNGAINNAITNLVSEPGTGTVLGQGQEAGRDQGHSAMVFQLLGAIGQQAWNQGEDLFAYNNSRILLGAEYFARYNLGNDVPFEPYTNGIVSFTTISDKSRGAIRPTWELLHSHYVQIKGLDAPWTTAYLNKSLEFFGGYEGGAGSWGEGSGHYDGLGWGSLLHHLDEADINLPKSSTETNIPTTTASVSTSGSSQPLSTTFSTVRTLSTSTLQAAATKGTTTSSVYEAQPTVTVSPQLSTTSSIPVITGRPTSGRGKPCIAKRLVV</sequence>
<reference evidence="6 7" key="1">
    <citation type="submission" date="2017-06" db="EMBL/GenBank/DDBJ databases">
        <title>Comparative genomic analysis of Ambrosia Fusariam Clade fungi.</title>
        <authorList>
            <person name="Stajich J.E."/>
            <person name="Carrillo J."/>
            <person name="Kijimoto T."/>
            <person name="Eskalen A."/>
            <person name="O'Donnell K."/>
            <person name="Kasson M."/>
        </authorList>
    </citation>
    <scope>NUCLEOTIDE SEQUENCE [LARGE SCALE GENOMIC DNA]</scope>
    <source>
        <strain evidence="6">UCR3666</strain>
    </source>
</reference>
<feature type="region of interest" description="Disordered" evidence="3">
    <location>
        <begin position="396"/>
        <end position="418"/>
    </location>
</feature>
<dbReference type="InterPro" id="IPR008397">
    <property type="entry name" value="Alginate_lyase_dom"/>
</dbReference>
<comment type="caution">
    <text evidence="6">The sequence shown here is derived from an EMBL/GenBank/DDBJ whole genome shotgun (WGS) entry which is preliminary data.</text>
</comment>
<dbReference type="STRING" id="2010991.A0A3M2R396"/>
<dbReference type="EMBL" id="NKUJ01000730">
    <property type="protein sequence ID" value="RMI99745.1"/>
    <property type="molecule type" value="Genomic_DNA"/>
</dbReference>
<dbReference type="GO" id="GO:0042597">
    <property type="term" value="C:periplasmic space"/>
    <property type="evidence" value="ECO:0007669"/>
    <property type="project" value="InterPro"/>
</dbReference>
<name>A0A3M2R396_9HYPO</name>
<dbReference type="SUPFAM" id="SSF48230">
    <property type="entry name" value="Chondroitin AC/alginate lyase"/>
    <property type="match status" value="1"/>
</dbReference>
<dbReference type="Gene3D" id="1.50.10.100">
    <property type="entry name" value="Chondroitin AC/alginate lyase"/>
    <property type="match status" value="1"/>
</dbReference>
<evidence type="ECO:0000256" key="2">
    <source>
        <dbReference type="ARBA" id="ARBA00023239"/>
    </source>
</evidence>
<keyword evidence="2" id="KW-0456">Lyase</keyword>
<organism evidence="6 7">
    <name type="scientific">Fusarium kuroshium</name>
    <dbReference type="NCBI Taxonomy" id="2010991"/>
    <lineage>
        <taxon>Eukaryota</taxon>
        <taxon>Fungi</taxon>
        <taxon>Dikarya</taxon>
        <taxon>Ascomycota</taxon>
        <taxon>Pezizomycotina</taxon>
        <taxon>Sordariomycetes</taxon>
        <taxon>Hypocreomycetidae</taxon>
        <taxon>Hypocreales</taxon>
        <taxon>Nectriaceae</taxon>
        <taxon>Fusarium</taxon>
        <taxon>Fusarium solani species complex</taxon>
    </lineage>
</organism>
<dbReference type="InterPro" id="IPR008929">
    <property type="entry name" value="Chondroitin_lyas"/>
</dbReference>
<gene>
    <name evidence="6" type="ORF">CDV36_015994</name>
</gene>
<dbReference type="GO" id="GO:0016829">
    <property type="term" value="F:lyase activity"/>
    <property type="evidence" value="ECO:0007669"/>
    <property type="project" value="UniProtKB-KW"/>
</dbReference>
<accession>A0A3M2R396</accession>
<keyword evidence="1 4" id="KW-0732">Signal</keyword>
<dbReference type="Pfam" id="PF05426">
    <property type="entry name" value="Alginate_lyase"/>
    <property type="match status" value="1"/>
</dbReference>
<feature type="compositionally biased region" description="Low complexity" evidence="3">
    <location>
        <begin position="406"/>
        <end position="417"/>
    </location>
</feature>
<dbReference type="AlphaFoldDB" id="A0A3M2R396"/>
<keyword evidence="7" id="KW-1185">Reference proteome</keyword>
<evidence type="ECO:0000256" key="3">
    <source>
        <dbReference type="SAM" id="MobiDB-lite"/>
    </source>
</evidence>
<protein>
    <recommendedName>
        <fullName evidence="5">Alginate lyase domain-containing protein</fullName>
    </recommendedName>
</protein>